<proteinExistence type="predicted"/>
<comment type="caution">
    <text evidence="2">The sequence shown here is derived from an EMBL/GenBank/DDBJ whole genome shotgun (WGS) entry which is preliminary data.</text>
</comment>
<gene>
    <name evidence="2" type="ORF">C7H19_18755</name>
</gene>
<keyword evidence="3" id="KW-1185">Reference proteome</keyword>
<feature type="transmembrane region" description="Helical" evidence="1">
    <location>
        <begin position="12"/>
        <end position="29"/>
    </location>
</feature>
<name>A0A2T1LTP3_9CHRO</name>
<evidence type="ECO:0000313" key="3">
    <source>
        <dbReference type="Proteomes" id="UP000239001"/>
    </source>
</evidence>
<evidence type="ECO:0000313" key="2">
    <source>
        <dbReference type="EMBL" id="PSF34470.1"/>
    </source>
</evidence>
<dbReference type="RefSeq" id="WP_106458453.1">
    <property type="nucleotide sequence ID" value="NZ_PXOH01000026.1"/>
</dbReference>
<organism evidence="2 3">
    <name type="scientific">Aphanothece hegewaldii CCALA 016</name>
    <dbReference type="NCBI Taxonomy" id="2107694"/>
    <lineage>
        <taxon>Bacteria</taxon>
        <taxon>Bacillati</taxon>
        <taxon>Cyanobacteriota</taxon>
        <taxon>Cyanophyceae</taxon>
        <taxon>Oscillatoriophycideae</taxon>
        <taxon>Chroococcales</taxon>
        <taxon>Aphanothecaceae</taxon>
        <taxon>Aphanothece</taxon>
    </lineage>
</organism>
<evidence type="ECO:0000256" key="1">
    <source>
        <dbReference type="SAM" id="Phobius"/>
    </source>
</evidence>
<keyword evidence="1" id="KW-1133">Transmembrane helix</keyword>
<reference evidence="2 3" key="2">
    <citation type="submission" date="2018-03" db="EMBL/GenBank/DDBJ databases">
        <authorList>
            <person name="Keele B.F."/>
        </authorList>
    </citation>
    <scope>NUCLEOTIDE SEQUENCE [LARGE SCALE GENOMIC DNA]</scope>
    <source>
        <strain evidence="2 3">CCALA 016</strain>
    </source>
</reference>
<keyword evidence="1" id="KW-0472">Membrane</keyword>
<sequence>MVRWFDGLMVRWFVGLMVRWFIGLLVRWFDGLMVCWFDGLLVISIHFSNATGFDPPACGTPLHKGGWGDR</sequence>
<protein>
    <submittedName>
        <fullName evidence="2">Uncharacterized protein</fullName>
    </submittedName>
</protein>
<accession>A0A2T1LTP3</accession>
<keyword evidence="1" id="KW-0812">Transmembrane</keyword>
<dbReference type="EMBL" id="PXOH01000026">
    <property type="protein sequence ID" value="PSF34470.1"/>
    <property type="molecule type" value="Genomic_DNA"/>
</dbReference>
<reference evidence="2 3" key="1">
    <citation type="submission" date="2018-03" db="EMBL/GenBank/DDBJ databases">
        <title>The ancient ancestry and fast evolution of plastids.</title>
        <authorList>
            <person name="Moore K.R."/>
            <person name="Magnabosco C."/>
            <person name="Momper L."/>
            <person name="Gold D.A."/>
            <person name="Bosak T."/>
            <person name="Fournier G.P."/>
        </authorList>
    </citation>
    <scope>NUCLEOTIDE SEQUENCE [LARGE SCALE GENOMIC DNA]</scope>
    <source>
        <strain evidence="2 3">CCALA 016</strain>
    </source>
</reference>
<dbReference type="Proteomes" id="UP000239001">
    <property type="component" value="Unassembled WGS sequence"/>
</dbReference>
<dbReference type="AlphaFoldDB" id="A0A2T1LTP3"/>